<dbReference type="STRING" id="1317117.ATO7_12153"/>
<evidence type="ECO:0000256" key="2">
    <source>
        <dbReference type="ARBA" id="ARBA00022448"/>
    </source>
</evidence>
<feature type="transmembrane region" description="Helical" evidence="6">
    <location>
        <begin position="145"/>
        <end position="163"/>
    </location>
</feature>
<proteinExistence type="predicted"/>
<feature type="transmembrane region" description="Helical" evidence="6">
    <location>
        <begin position="37"/>
        <end position="60"/>
    </location>
</feature>
<name>A0A1Y1SCI4_9GAMM</name>
<dbReference type="PROSITE" id="PS50267">
    <property type="entry name" value="NA_NEUROTRAN_SYMP_3"/>
    <property type="match status" value="1"/>
</dbReference>
<comment type="caution">
    <text evidence="7">The sequence shown here is derived from an EMBL/GenBank/DDBJ whole genome shotgun (WGS) entry which is preliminary data.</text>
</comment>
<dbReference type="AlphaFoldDB" id="A0A1Y1SCI4"/>
<dbReference type="InterPro" id="IPR037272">
    <property type="entry name" value="SNS_sf"/>
</dbReference>
<evidence type="ECO:0000256" key="4">
    <source>
        <dbReference type="ARBA" id="ARBA00022989"/>
    </source>
</evidence>
<evidence type="ECO:0000256" key="6">
    <source>
        <dbReference type="SAM" id="Phobius"/>
    </source>
</evidence>
<dbReference type="PANTHER" id="PTHR42948">
    <property type="entry name" value="TRANSPORTER"/>
    <property type="match status" value="1"/>
</dbReference>
<dbReference type="Proteomes" id="UP000192342">
    <property type="component" value="Unassembled WGS sequence"/>
</dbReference>
<keyword evidence="8" id="KW-1185">Reference proteome</keyword>
<feature type="transmembrane region" description="Helical" evidence="6">
    <location>
        <begin position="170"/>
        <end position="186"/>
    </location>
</feature>
<evidence type="ECO:0000313" key="8">
    <source>
        <dbReference type="Proteomes" id="UP000192342"/>
    </source>
</evidence>
<accession>A0A1Y1SCI4</accession>
<evidence type="ECO:0000313" key="7">
    <source>
        <dbReference type="EMBL" id="ORE86046.1"/>
    </source>
</evidence>
<feature type="transmembrane region" description="Helical" evidence="6">
    <location>
        <begin position="81"/>
        <end position="103"/>
    </location>
</feature>
<dbReference type="GO" id="GO:0016020">
    <property type="term" value="C:membrane"/>
    <property type="evidence" value="ECO:0007669"/>
    <property type="project" value="UniProtKB-SubCell"/>
</dbReference>
<organism evidence="7 8">
    <name type="scientific">Oceanococcus atlanticus</name>
    <dbReference type="NCBI Taxonomy" id="1317117"/>
    <lineage>
        <taxon>Bacteria</taxon>
        <taxon>Pseudomonadati</taxon>
        <taxon>Pseudomonadota</taxon>
        <taxon>Gammaproteobacteria</taxon>
        <taxon>Chromatiales</taxon>
        <taxon>Oceanococcaceae</taxon>
        <taxon>Oceanococcus</taxon>
    </lineage>
</organism>
<feature type="transmembrane region" description="Helical" evidence="6">
    <location>
        <begin position="372"/>
        <end position="393"/>
    </location>
</feature>
<dbReference type="NCBIfam" id="NF037979">
    <property type="entry name" value="Na_transp"/>
    <property type="match status" value="1"/>
</dbReference>
<dbReference type="Pfam" id="PF00209">
    <property type="entry name" value="SNF"/>
    <property type="match status" value="1"/>
</dbReference>
<feature type="transmembrane region" description="Helical" evidence="6">
    <location>
        <begin position="426"/>
        <end position="446"/>
    </location>
</feature>
<dbReference type="EMBL" id="AQQV01000003">
    <property type="protein sequence ID" value="ORE86046.1"/>
    <property type="molecule type" value="Genomic_DNA"/>
</dbReference>
<gene>
    <name evidence="7" type="ORF">ATO7_12153</name>
</gene>
<keyword evidence="2" id="KW-0813">Transport</keyword>
<feature type="transmembrane region" description="Helical" evidence="6">
    <location>
        <begin position="301"/>
        <end position="323"/>
    </location>
</feature>
<feature type="transmembrane region" description="Helical" evidence="6">
    <location>
        <begin position="400"/>
        <end position="420"/>
    </location>
</feature>
<sequence>MWRLSNTQAILVLAVAAVGLGDIWRLPSLAINHGGGAFLIVYVIALLALGAPVLMAELAFGKLAGARFSPASRETVRALKLSRLWLVLIYTLPLAGVAVIALYGSMAGWSFGYVFRAASGATQNLDTDTARALFLDLAADPERSLVWHTLFWLCVGVASAQGWRMGILRASMWFGGLMVVLALSLADTLPTLQRSDNGLDALFRVRWAELGIDGFWDALAQACFTLSVGLGIAYVVGRRLENTTHTARIAVGVVMLDLAFSLVIGTAVASMVGGDQVVSSGVQLVFVDLVVGLGHDRGAQVQFFCLLLLLSASSAVLLIEPFVQSIRERFRCSRVAAAGSMTLLAWLVGLLAIFSFGPWQDWEIYGRGAVDWLVYLGVNLLVPLNCLLIASFVGRALPPGLVLAASGSSLVAMGPWYIWLRFGARLLLLLLLLHTSGIMDFVLEFFQPLDTDVYRNHG</sequence>
<feature type="transmembrane region" description="Helical" evidence="6">
    <location>
        <begin position="335"/>
        <end position="360"/>
    </location>
</feature>
<dbReference type="OrthoDB" id="9762833at2"/>
<reference evidence="7 8" key="1">
    <citation type="submission" date="2013-04" db="EMBL/GenBank/DDBJ databases">
        <title>Oceanococcus atlanticus 22II-S10r2 Genome Sequencing.</title>
        <authorList>
            <person name="Lai Q."/>
            <person name="Li G."/>
            <person name="Shao Z."/>
        </authorList>
    </citation>
    <scope>NUCLEOTIDE SEQUENCE [LARGE SCALE GENOMIC DNA]</scope>
    <source>
        <strain evidence="7 8">22II-S10r2</strain>
    </source>
</reference>
<keyword evidence="5 6" id="KW-0472">Membrane</keyword>
<dbReference type="SUPFAM" id="SSF161070">
    <property type="entry name" value="SNF-like"/>
    <property type="match status" value="1"/>
</dbReference>
<dbReference type="PRINTS" id="PR00176">
    <property type="entry name" value="NANEUSMPORT"/>
</dbReference>
<dbReference type="PANTHER" id="PTHR42948:SF1">
    <property type="entry name" value="TRANSPORTER"/>
    <property type="match status" value="1"/>
</dbReference>
<feature type="transmembrane region" description="Helical" evidence="6">
    <location>
        <begin position="249"/>
        <end position="272"/>
    </location>
</feature>
<evidence type="ECO:0000256" key="3">
    <source>
        <dbReference type="ARBA" id="ARBA00022692"/>
    </source>
</evidence>
<dbReference type="InterPro" id="IPR000175">
    <property type="entry name" value="Na/ntran_symport"/>
</dbReference>
<protein>
    <submittedName>
        <fullName evidence="7">Sodium-dependent transporter family protein</fullName>
    </submittedName>
</protein>
<evidence type="ECO:0000256" key="5">
    <source>
        <dbReference type="ARBA" id="ARBA00023136"/>
    </source>
</evidence>
<feature type="transmembrane region" description="Helical" evidence="6">
    <location>
        <begin position="218"/>
        <end position="237"/>
    </location>
</feature>
<comment type="subcellular location">
    <subcellularLocation>
        <location evidence="1">Membrane</location>
        <topology evidence="1">Multi-pass membrane protein</topology>
    </subcellularLocation>
</comment>
<evidence type="ECO:0000256" key="1">
    <source>
        <dbReference type="ARBA" id="ARBA00004141"/>
    </source>
</evidence>
<keyword evidence="3 6" id="KW-0812">Transmembrane</keyword>
<keyword evidence="4 6" id="KW-1133">Transmembrane helix</keyword>
<dbReference type="RefSeq" id="WP_158523197.1">
    <property type="nucleotide sequence ID" value="NZ_AQQV01000003.1"/>
</dbReference>